<feature type="transmembrane region" description="Helical" evidence="1">
    <location>
        <begin position="50"/>
        <end position="75"/>
    </location>
</feature>
<dbReference type="EMBL" id="FOJI01000036">
    <property type="protein sequence ID" value="SEW46610.1"/>
    <property type="molecule type" value="Genomic_DNA"/>
</dbReference>
<dbReference type="STRING" id="99656.SAMN05421659_1363"/>
<organism evidence="2 3">
    <name type="scientific">[Clostridium] fimetarium</name>
    <dbReference type="NCBI Taxonomy" id="99656"/>
    <lineage>
        <taxon>Bacteria</taxon>
        <taxon>Bacillati</taxon>
        <taxon>Bacillota</taxon>
        <taxon>Clostridia</taxon>
        <taxon>Lachnospirales</taxon>
        <taxon>Lachnospiraceae</taxon>
    </lineage>
</organism>
<evidence type="ECO:0000313" key="2">
    <source>
        <dbReference type="EMBL" id="SEW46610.1"/>
    </source>
</evidence>
<dbReference type="NCBIfam" id="NF041635">
    <property type="entry name" value="STM3941_fam"/>
    <property type="match status" value="1"/>
</dbReference>
<evidence type="ECO:0000313" key="3">
    <source>
        <dbReference type="Proteomes" id="UP000199701"/>
    </source>
</evidence>
<dbReference type="AlphaFoldDB" id="A0A1I0RYF6"/>
<keyword evidence="1" id="KW-0812">Transmembrane</keyword>
<evidence type="ECO:0000256" key="1">
    <source>
        <dbReference type="SAM" id="Phobius"/>
    </source>
</evidence>
<accession>A0A1I0RYF6</accession>
<proteinExistence type="predicted"/>
<keyword evidence="1" id="KW-1133">Transmembrane helix</keyword>
<name>A0A1I0RYF6_9FIRM</name>
<dbReference type="Proteomes" id="UP000199701">
    <property type="component" value="Unassembled WGS sequence"/>
</dbReference>
<reference evidence="2 3" key="1">
    <citation type="submission" date="2016-10" db="EMBL/GenBank/DDBJ databases">
        <authorList>
            <person name="de Groot N.N."/>
        </authorList>
    </citation>
    <scope>NUCLEOTIDE SEQUENCE [LARGE SCALE GENOMIC DNA]</scope>
    <source>
        <strain evidence="2 3">DSM 9179</strain>
    </source>
</reference>
<keyword evidence="1" id="KW-0472">Membrane</keyword>
<keyword evidence="3" id="KW-1185">Reference proteome</keyword>
<gene>
    <name evidence="2" type="ORF">SAMN05421659_1363</name>
</gene>
<sequence>MNEPIIVKQSLSGNILYALGALIMSSLSLCLVILNFSQMEGILGLLSQNIIFYVLSKSIMAFGFLFFLYCFFIIIKKAILGNNILIVDEKGITDNSSIIAFGFIPWADIDKIYIESFMGNDFIELVLNNEDYYIKKINGIKRKAISTNKKMGLQAVCITLNSSGISPYMLFPKIKRIFQQAKKMEIDT</sequence>
<dbReference type="RefSeq" id="WP_092458463.1">
    <property type="nucleotide sequence ID" value="NZ_FOJI01000036.1"/>
</dbReference>
<protein>
    <submittedName>
        <fullName evidence="2">Uncharacterized protein</fullName>
    </submittedName>
</protein>
<dbReference type="InterPro" id="IPR048136">
    <property type="entry name" value="STM3941-like"/>
</dbReference>
<feature type="transmembrane region" description="Helical" evidence="1">
    <location>
        <begin position="15"/>
        <end position="38"/>
    </location>
</feature>